<proteinExistence type="predicted"/>
<comment type="caution">
    <text evidence="3">The sequence shown here is derived from an EMBL/GenBank/DDBJ whole genome shotgun (WGS) entry which is preliminary data.</text>
</comment>
<evidence type="ECO:0000256" key="1">
    <source>
        <dbReference type="ARBA" id="ARBA00023172"/>
    </source>
</evidence>
<dbReference type="GO" id="GO:0003677">
    <property type="term" value="F:DNA binding"/>
    <property type="evidence" value="ECO:0007669"/>
    <property type="project" value="InterPro"/>
</dbReference>
<name>A0A645JFB1_9ZZZZ</name>
<organism evidence="3">
    <name type="scientific">bioreactor metagenome</name>
    <dbReference type="NCBI Taxonomy" id="1076179"/>
    <lineage>
        <taxon>unclassified sequences</taxon>
        <taxon>metagenomes</taxon>
        <taxon>ecological metagenomes</taxon>
    </lineage>
</organism>
<dbReference type="Pfam" id="PF00589">
    <property type="entry name" value="Phage_integrase"/>
    <property type="match status" value="1"/>
</dbReference>
<sequence>MLKQHRDKMSLLHPDKNFVCIKPSTGKLITIYNLKNVNRRTREIFGIGFNMHDLRHTHATMLLEGGVPLKLVSERLGHSNIYITADIYMHVTKKLERDSINIFESML</sequence>
<keyword evidence="1" id="KW-0233">DNA recombination</keyword>
<dbReference type="GO" id="GO:0006310">
    <property type="term" value="P:DNA recombination"/>
    <property type="evidence" value="ECO:0007669"/>
    <property type="project" value="UniProtKB-KW"/>
</dbReference>
<dbReference type="PROSITE" id="PS51898">
    <property type="entry name" value="TYR_RECOMBINASE"/>
    <property type="match status" value="1"/>
</dbReference>
<dbReference type="InterPro" id="IPR013762">
    <property type="entry name" value="Integrase-like_cat_sf"/>
</dbReference>
<dbReference type="InterPro" id="IPR002104">
    <property type="entry name" value="Integrase_catalytic"/>
</dbReference>
<dbReference type="Gene3D" id="1.10.443.10">
    <property type="entry name" value="Intergrase catalytic core"/>
    <property type="match status" value="1"/>
</dbReference>
<evidence type="ECO:0000313" key="3">
    <source>
        <dbReference type="EMBL" id="MPN62166.1"/>
    </source>
</evidence>
<dbReference type="InterPro" id="IPR011010">
    <property type="entry name" value="DNA_brk_join_enz"/>
</dbReference>
<dbReference type="GO" id="GO:0015074">
    <property type="term" value="P:DNA integration"/>
    <property type="evidence" value="ECO:0007669"/>
    <property type="project" value="InterPro"/>
</dbReference>
<dbReference type="SUPFAM" id="SSF56349">
    <property type="entry name" value="DNA breaking-rejoining enzymes"/>
    <property type="match status" value="1"/>
</dbReference>
<protein>
    <submittedName>
        <fullName evidence="3">Tyrosine recombinase XerC</fullName>
    </submittedName>
</protein>
<dbReference type="AlphaFoldDB" id="A0A645JFB1"/>
<gene>
    <name evidence="3" type="primary">xerC_249</name>
    <name evidence="3" type="ORF">SDC9_209913</name>
</gene>
<evidence type="ECO:0000259" key="2">
    <source>
        <dbReference type="PROSITE" id="PS51898"/>
    </source>
</evidence>
<reference evidence="3" key="1">
    <citation type="submission" date="2019-08" db="EMBL/GenBank/DDBJ databases">
        <authorList>
            <person name="Kucharzyk K."/>
            <person name="Murdoch R.W."/>
            <person name="Higgins S."/>
            <person name="Loffler F."/>
        </authorList>
    </citation>
    <scope>NUCLEOTIDE SEQUENCE</scope>
</reference>
<dbReference type="EMBL" id="VSSQ01139785">
    <property type="protein sequence ID" value="MPN62166.1"/>
    <property type="molecule type" value="Genomic_DNA"/>
</dbReference>
<accession>A0A645JFB1</accession>
<feature type="domain" description="Tyr recombinase" evidence="2">
    <location>
        <begin position="1"/>
        <end position="101"/>
    </location>
</feature>